<feature type="region of interest" description="Disordered" evidence="1">
    <location>
        <begin position="1"/>
        <end position="45"/>
    </location>
</feature>
<dbReference type="Gene3D" id="3.40.50.1820">
    <property type="entry name" value="alpha/beta hydrolase"/>
    <property type="match status" value="1"/>
</dbReference>
<evidence type="ECO:0000313" key="5">
    <source>
        <dbReference type="Proteomes" id="UP000041254"/>
    </source>
</evidence>
<keyword evidence="5" id="KW-1185">Reference proteome</keyword>
<dbReference type="OMA" id="QCENIGI"/>
<feature type="compositionally biased region" description="Low complexity" evidence="1">
    <location>
        <begin position="15"/>
        <end position="33"/>
    </location>
</feature>
<dbReference type="PANTHER" id="PTHR43358:SF4">
    <property type="entry name" value="ALPHA_BETA HYDROLASE FOLD-1 DOMAIN-CONTAINING PROTEIN"/>
    <property type="match status" value="1"/>
</dbReference>
<dbReference type="Proteomes" id="UP000041254">
    <property type="component" value="Unassembled WGS sequence"/>
</dbReference>
<gene>
    <name evidence="4" type="ORF">Vbra_22388</name>
</gene>
<evidence type="ECO:0000313" key="4">
    <source>
        <dbReference type="EMBL" id="CEM34258.1"/>
    </source>
</evidence>
<dbReference type="OrthoDB" id="2498029at2759"/>
<protein>
    <recommendedName>
        <fullName evidence="3">Serine aminopeptidase S33 domain-containing protein</fullName>
    </recommendedName>
</protein>
<dbReference type="Pfam" id="PF12146">
    <property type="entry name" value="Hydrolase_4"/>
    <property type="match status" value="1"/>
</dbReference>
<dbReference type="InterPro" id="IPR022742">
    <property type="entry name" value="Hydrolase_4"/>
</dbReference>
<reference evidence="4 5" key="1">
    <citation type="submission" date="2014-11" db="EMBL/GenBank/DDBJ databases">
        <authorList>
            <person name="Zhu J."/>
            <person name="Qi W."/>
            <person name="Song R."/>
        </authorList>
    </citation>
    <scope>NUCLEOTIDE SEQUENCE [LARGE SCALE GENOMIC DNA]</scope>
</reference>
<feature type="transmembrane region" description="Helical" evidence="2">
    <location>
        <begin position="67"/>
        <end position="96"/>
    </location>
</feature>
<evidence type="ECO:0000259" key="3">
    <source>
        <dbReference type="Pfam" id="PF12146"/>
    </source>
</evidence>
<dbReference type="SUPFAM" id="SSF53474">
    <property type="entry name" value="alpha/beta-Hydrolases"/>
    <property type="match status" value="1"/>
</dbReference>
<evidence type="ECO:0000256" key="1">
    <source>
        <dbReference type="SAM" id="MobiDB-lite"/>
    </source>
</evidence>
<keyword evidence="2" id="KW-0472">Membrane</keyword>
<organism evidence="4 5">
    <name type="scientific">Vitrella brassicaformis (strain CCMP3155)</name>
    <dbReference type="NCBI Taxonomy" id="1169540"/>
    <lineage>
        <taxon>Eukaryota</taxon>
        <taxon>Sar</taxon>
        <taxon>Alveolata</taxon>
        <taxon>Colpodellida</taxon>
        <taxon>Vitrellaceae</taxon>
        <taxon>Vitrella</taxon>
    </lineage>
</organism>
<accession>A0A0G4GU08</accession>
<keyword evidence="2" id="KW-1133">Transmembrane helix</keyword>
<dbReference type="InterPro" id="IPR052920">
    <property type="entry name" value="DNA-binding_regulatory"/>
</dbReference>
<feature type="compositionally biased region" description="Polar residues" evidence="1">
    <location>
        <begin position="34"/>
        <end position="43"/>
    </location>
</feature>
<name>A0A0G4GU08_VITBC</name>
<sequence length="484" mass="53808">MKKRSASACVDSTMTSTTDEASDYTSASASASDVPTSSTTSRTPLKGVARLRWRRPRLRRKKGEQFYTDWVVVCFAIALAVFSVLVGFAPACLLLYQSRHKPYNTDPLASCGIAHWENVTVVSVRSPEVDEAINLAGWYFMSPNAPLEGPKACVAVIHGHGQNMARDLWSSNKRTRTKSVLSKAVAPLWQAGFHVLTVDMRNHGRSGDTPYVSLGFEESHDVTAAVRFLAREKQCENIGIFGESMGGVASLFATAHNFPRNPHGDRVKALVVDSPFALAQWAFESWFTLKFGSWVPPVLLQYIWFWIGVVAPFDVDAVNTLHIISNIKIPLHHAHGRTDLLVPFSHAEVIHQAVMRNRTQTPPAEQQNLAPYQAHVQAYRVPRYHPEIVDFFGRHLLPSAQSAQPLSEKLRWSNYTNPLTVNDNDVYHVESHHDTHETPELSPGLPAIPLPAREPSVPFIPTGRQSIATEKLLRRAPVQVAVVQ</sequence>
<keyword evidence="2" id="KW-0812">Transmembrane</keyword>
<evidence type="ECO:0000256" key="2">
    <source>
        <dbReference type="SAM" id="Phobius"/>
    </source>
</evidence>
<dbReference type="InParanoid" id="A0A0G4GU08"/>
<dbReference type="STRING" id="1169540.A0A0G4GU08"/>
<feature type="domain" description="Serine aminopeptidase S33" evidence="3">
    <location>
        <begin position="183"/>
        <end position="289"/>
    </location>
</feature>
<dbReference type="InterPro" id="IPR029058">
    <property type="entry name" value="AB_hydrolase_fold"/>
</dbReference>
<dbReference type="AlphaFoldDB" id="A0A0G4GU08"/>
<dbReference type="PANTHER" id="PTHR43358">
    <property type="entry name" value="ALPHA/BETA-HYDROLASE"/>
    <property type="match status" value="1"/>
</dbReference>
<proteinExistence type="predicted"/>
<dbReference type="EMBL" id="CDMY01000814">
    <property type="protein sequence ID" value="CEM34258.1"/>
    <property type="molecule type" value="Genomic_DNA"/>
</dbReference>
<dbReference type="VEuPathDB" id="CryptoDB:Vbra_22388"/>